<proteinExistence type="predicted"/>
<name>A0A543J1V1_9ACTN</name>
<feature type="region of interest" description="Disordered" evidence="1">
    <location>
        <begin position="39"/>
        <end position="65"/>
    </location>
</feature>
<dbReference type="InterPro" id="IPR058407">
    <property type="entry name" value="DUF8094"/>
</dbReference>
<reference evidence="3 4" key="1">
    <citation type="submission" date="2019-06" db="EMBL/GenBank/DDBJ databases">
        <title>Sequencing the genomes of 1000 actinobacteria strains.</title>
        <authorList>
            <person name="Klenk H.-P."/>
        </authorList>
    </citation>
    <scope>NUCLEOTIDE SEQUENCE [LARGE SCALE GENOMIC DNA]</scope>
    <source>
        <strain evidence="3 4">DSM 43186</strain>
    </source>
</reference>
<comment type="caution">
    <text evidence="3">The sequence shown here is derived from an EMBL/GenBank/DDBJ whole genome shotgun (WGS) entry which is preliminary data.</text>
</comment>
<evidence type="ECO:0000256" key="1">
    <source>
        <dbReference type="SAM" id="MobiDB-lite"/>
    </source>
</evidence>
<protein>
    <recommendedName>
        <fullName evidence="2">DUF8094 domain-containing protein</fullName>
    </recommendedName>
</protein>
<dbReference type="Pfam" id="PF26366">
    <property type="entry name" value="DUF8094"/>
    <property type="match status" value="1"/>
</dbReference>
<dbReference type="EMBL" id="VFPQ01000001">
    <property type="protein sequence ID" value="TQM76804.1"/>
    <property type="molecule type" value="Genomic_DNA"/>
</dbReference>
<feature type="compositionally biased region" description="Low complexity" evidence="1">
    <location>
        <begin position="43"/>
        <end position="62"/>
    </location>
</feature>
<accession>A0A543J1V1</accession>
<organism evidence="3 4">
    <name type="scientific">Thermopolyspora flexuosa</name>
    <dbReference type="NCBI Taxonomy" id="103836"/>
    <lineage>
        <taxon>Bacteria</taxon>
        <taxon>Bacillati</taxon>
        <taxon>Actinomycetota</taxon>
        <taxon>Actinomycetes</taxon>
        <taxon>Streptosporangiales</taxon>
        <taxon>Streptosporangiaceae</taxon>
        <taxon>Thermopolyspora</taxon>
    </lineage>
</organism>
<gene>
    <name evidence="3" type="ORF">FHX40_3553</name>
</gene>
<evidence type="ECO:0000313" key="4">
    <source>
        <dbReference type="Proteomes" id="UP000319213"/>
    </source>
</evidence>
<evidence type="ECO:0000259" key="2">
    <source>
        <dbReference type="Pfam" id="PF26366"/>
    </source>
</evidence>
<feature type="domain" description="DUF8094" evidence="2">
    <location>
        <begin position="64"/>
        <end position="360"/>
    </location>
</feature>
<dbReference type="Proteomes" id="UP000319213">
    <property type="component" value="Unassembled WGS sequence"/>
</dbReference>
<keyword evidence="4" id="KW-1185">Reference proteome</keyword>
<dbReference type="AlphaFoldDB" id="A0A543J1V1"/>
<evidence type="ECO:0000313" key="3">
    <source>
        <dbReference type="EMBL" id="TQM76804.1"/>
    </source>
</evidence>
<dbReference type="PROSITE" id="PS51257">
    <property type="entry name" value="PROKAR_LIPOPROTEIN"/>
    <property type="match status" value="1"/>
</dbReference>
<sequence length="362" mass="38803">MGRAVFGREGGVDRLLRRALAALAVLLAAVAGCTADGAGRVGSTGSPSAGDATATAGGAQAADEPAVTLREAARELEELLAADDVARASGEERLALELARDGQHAVTPAIYRSADLAPPRYVWGRPTLLVPRLSEFPHWFAALVERREADNPRAAPRTAVLVLMRDAEHVPWRLAFSSLLDEDREVPPVALDEEGYATALATRDESIKISPHLIGAVHATIAEEGTVAFAKGLFAPGPYTTGYYTEITESRRLAKERDCMNYDSIFAATTYPVYALRLEGGGALVFYSLNRTTTWHPVLKCGEGRRLEIPKGARWLLSDPSIVAQRQIVETQQYVSVVPGKNAAAPAEVIAFDGFVTKASAR</sequence>